<protein>
    <submittedName>
        <fullName evidence="1">Uncharacterized protein</fullName>
    </submittedName>
</protein>
<evidence type="ECO:0000313" key="2">
    <source>
        <dbReference type="Proteomes" id="UP000027590"/>
    </source>
</evidence>
<name>A0A7U7IZL6_9PROT</name>
<accession>A0A7U7IZL6</accession>
<dbReference type="AlphaFoldDB" id="A0A7U7IZL6"/>
<reference evidence="1 2" key="1">
    <citation type="journal article" date="2014" name="Genome Biol. Evol.">
        <title>Acetic acid bacteria genomes reveal functional traits for adaptation to life in insect guts.</title>
        <authorList>
            <person name="Chouaia B."/>
            <person name="Gaiarsa S."/>
            <person name="Crotti E."/>
            <person name="Comandatore F."/>
            <person name="Degli Esposti M."/>
            <person name="Ricci I."/>
            <person name="Alma A."/>
            <person name="Favia G."/>
            <person name="Bandi C."/>
            <person name="Daffonchio D."/>
        </authorList>
    </citation>
    <scope>NUCLEOTIDE SEQUENCE [LARGE SCALE GENOMIC DNA]</scope>
    <source>
        <strain evidence="2">AM169</strain>
    </source>
</reference>
<organism evidence="1 2">
    <name type="scientific">Parasaccharibacter apium</name>
    <dbReference type="NCBI Taxonomy" id="1510841"/>
    <lineage>
        <taxon>Bacteria</taxon>
        <taxon>Pseudomonadati</taxon>
        <taxon>Pseudomonadota</taxon>
        <taxon>Alphaproteobacteria</taxon>
        <taxon>Acetobacterales</taxon>
        <taxon>Acetobacteraceae</taxon>
        <taxon>Parasaccharibacter</taxon>
    </lineage>
</organism>
<proteinExistence type="predicted"/>
<comment type="caution">
    <text evidence="1">The sequence shown here is derived from an EMBL/GenBank/DDBJ whole genome shotgun (WGS) entry which is preliminary data.</text>
</comment>
<dbReference type="EMBL" id="CBLY010000002">
    <property type="protein sequence ID" value="CDG32750.1"/>
    <property type="molecule type" value="Genomic_DNA"/>
</dbReference>
<sequence length="37" mass="3883">MPSSIETEKTAYRMKAGMGEGAFMLGLPLSDMGSCPS</sequence>
<evidence type="ECO:0000313" key="1">
    <source>
        <dbReference type="EMBL" id="CDG32750.1"/>
    </source>
</evidence>
<reference evidence="1 2" key="2">
    <citation type="journal article" date="2014" name="PLoS ONE">
        <title>Evolution of mitochondria reconstructed from the energy metabolism of living bacteria.</title>
        <authorList>
            <person name="Degli Esposti M."/>
            <person name="Chouaia B."/>
            <person name="Comandatore F."/>
            <person name="Crotti E."/>
            <person name="Sassera D."/>
            <person name="Lievens P.M."/>
            <person name="Daffonchio D."/>
            <person name="Bandi C."/>
        </authorList>
    </citation>
    <scope>NUCLEOTIDE SEQUENCE [LARGE SCALE GENOMIC DNA]</scope>
    <source>
        <strain evidence="2">AM169</strain>
    </source>
</reference>
<dbReference type="Proteomes" id="UP000027590">
    <property type="component" value="Unassembled WGS sequence"/>
</dbReference>
<gene>
    <name evidence="1" type="ORF">SACS_0012</name>
</gene>